<dbReference type="SMART" id="SM00220">
    <property type="entry name" value="S_TKc"/>
    <property type="match status" value="1"/>
</dbReference>
<feature type="repeat" description="WD" evidence="3">
    <location>
        <begin position="594"/>
        <end position="635"/>
    </location>
</feature>
<dbReference type="PROSITE" id="PS00678">
    <property type="entry name" value="WD_REPEATS_1"/>
    <property type="match status" value="2"/>
</dbReference>
<dbReference type="CDD" id="cd14014">
    <property type="entry name" value="STKc_PknB_like"/>
    <property type="match status" value="1"/>
</dbReference>
<dbReference type="CDD" id="cd00200">
    <property type="entry name" value="WD40"/>
    <property type="match status" value="1"/>
</dbReference>
<reference evidence="7" key="1">
    <citation type="journal article" date="2019" name="Int. J. Syst. Evol. Microbiol.">
        <title>The Global Catalogue of Microorganisms (GCM) 10K type strain sequencing project: providing services to taxonomists for standard genome sequencing and annotation.</title>
        <authorList>
            <consortium name="The Broad Institute Genomics Platform"/>
            <consortium name="The Broad Institute Genome Sequencing Center for Infectious Disease"/>
            <person name="Wu L."/>
            <person name="Ma J."/>
        </authorList>
    </citation>
    <scope>NUCLEOTIDE SEQUENCE [LARGE SCALE GENOMIC DNA]</scope>
    <source>
        <strain evidence="7">JCM 10696</strain>
    </source>
</reference>
<dbReference type="SUPFAM" id="SSF56112">
    <property type="entry name" value="Protein kinase-like (PK-like)"/>
    <property type="match status" value="1"/>
</dbReference>
<feature type="compositionally biased region" description="Low complexity" evidence="4">
    <location>
        <begin position="318"/>
        <end position="329"/>
    </location>
</feature>
<name>A0ABP4CBJ9_9ACTN</name>
<dbReference type="InterPro" id="IPR008271">
    <property type="entry name" value="Ser/Thr_kinase_AS"/>
</dbReference>
<dbReference type="Pfam" id="PF00400">
    <property type="entry name" value="WD40"/>
    <property type="match status" value="6"/>
</dbReference>
<feature type="repeat" description="WD" evidence="3">
    <location>
        <begin position="433"/>
        <end position="467"/>
    </location>
</feature>
<dbReference type="InterPro" id="IPR036322">
    <property type="entry name" value="WD40_repeat_dom_sf"/>
</dbReference>
<protein>
    <recommendedName>
        <fullName evidence="5">Protein kinase domain-containing protein</fullName>
    </recommendedName>
</protein>
<proteinExistence type="predicted"/>
<dbReference type="PROSITE" id="PS00108">
    <property type="entry name" value="PROTEIN_KINASE_ST"/>
    <property type="match status" value="1"/>
</dbReference>
<evidence type="ECO:0000256" key="3">
    <source>
        <dbReference type="PROSITE-ProRule" id="PRU00221"/>
    </source>
</evidence>
<evidence type="ECO:0000256" key="4">
    <source>
        <dbReference type="SAM" id="MobiDB-lite"/>
    </source>
</evidence>
<feature type="repeat" description="WD" evidence="3">
    <location>
        <begin position="552"/>
        <end position="593"/>
    </location>
</feature>
<feature type="repeat" description="WD" evidence="3">
    <location>
        <begin position="385"/>
        <end position="417"/>
    </location>
</feature>
<dbReference type="SUPFAM" id="SSF50978">
    <property type="entry name" value="WD40 repeat-like"/>
    <property type="match status" value="1"/>
</dbReference>
<evidence type="ECO:0000256" key="2">
    <source>
        <dbReference type="ARBA" id="ARBA00022737"/>
    </source>
</evidence>
<dbReference type="InterPro" id="IPR011009">
    <property type="entry name" value="Kinase-like_dom_sf"/>
</dbReference>
<dbReference type="InterPro" id="IPR015943">
    <property type="entry name" value="WD40/YVTN_repeat-like_dom_sf"/>
</dbReference>
<feature type="region of interest" description="Disordered" evidence="4">
    <location>
        <begin position="276"/>
        <end position="340"/>
    </location>
</feature>
<evidence type="ECO:0000313" key="7">
    <source>
        <dbReference type="Proteomes" id="UP001500665"/>
    </source>
</evidence>
<dbReference type="Gene3D" id="1.10.510.10">
    <property type="entry name" value="Transferase(Phosphotransferase) domain 1"/>
    <property type="match status" value="1"/>
</dbReference>
<dbReference type="PRINTS" id="PR00320">
    <property type="entry name" value="GPROTEINBRPT"/>
</dbReference>
<dbReference type="Gene3D" id="3.30.200.20">
    <property type="entry name" value="Phosphorylase Kinase, domain 1"/>
    <property type="match status" value="1"/>
</dbReference>
<dbReference type="PANTHER" id="PTHR22847:SF637">
    <property type="entry name" value="WD REPEAT DOMAIN 5B"/>
    <property type="match status" value="1"/>
</dbReference>
<feature type="region of interest" description="Disordered" evidence="4">
    <location>
        <begin position="368"/>
        <end position="387"/>
    </location>
</feature>
<dbReference type="EMBL" id="BAAAHH010000036">
    <property type="protein sequence ID" value="GAA0964868.1"/>
    <property type="molecule type" value="Genomic_DNA"/>
</dbReference>
<dbReference type="PANTHER" id="PTHR22847">
    <property type="entry name" value="WD40 REPEAT PROTEIN"/>
    <property type="match status" value="1"/>
</dbReference>
<sequence length="669" mass="70929">MPRVAENAEHQGNRAGDLVAGRYRLSSVAGSGGMGRVWRARDERLDREVAVKEVLLPPGVRGEERERLNRRAVREGRSAARLSHPGIITMHDIVIHRDSPFLVMEYLPGRSLAEELALDGPLPPHRAARTGRIVAEALLVAHGAGIVHRDLKPQNVLLHGERVVITDFGVAHLVGDATLTAAGAIMGTPAYMAPEQAESAEASPAADVWSLGATLYAAVEGRPPFAGATYVEALTALITGGPRPPRTSGPFTDLVMRILRRRPEDRPSLPELISLLKPLEEPAGEPPSVRTEPTRSSAGPVASWAPPDLGAAPPVPREPAASAPSLPAVPLRPPEPSRPRMWSRRDLGALAGLSVLSAVLPAGVNLARGGGGGEPSPKPSGTPLSQELSGAVRAVAFAGEGTLLATGSDGDPVRLWDPVRQVETGRLEGPSPVTALAFGPGGTLLAAGGGDRAVWIWDSASRSRVAVLNGHEAAVRAVAFAPDGKLLASAGDDDVVRLWDTATHRQVAELEGHDDDVWALAFSRDGRTLASGGWDEAVRLWDVAERRERDRLDGHRAAVTAVAFAPDGRTLASGSQDHTVRIWDAEEGEERHARKEHRDHVSAVAFAPDGRTLVSAGWDGAVRLWDTDGYEERAALRMRGGDHVLSLALAGRYLATGGQGRLVRTYTLG</sequence>
<feature type="repeat" description="WD" evidence="3">
    <location>
        <begin position="468"/>
        <end position="509"/>
    </location>
</feature>
<dbReference type="InterPro" id="IPR019775">
    <property type="entry name" value="WD40_repeat_CS"/>
</dbReference>
<dbReference type="InterPro" id="IPR020472">
    <property type="entry name" value="WD40_PAC1"/>
</dbReference>
<evidence type="ECO:0000313" key="6">
    <source>
        <dbReference type="EMBL" id="GAA0964868.1"/>
    </source>
</evidence>
<dbReference type="Pfam" id="PF00069">
    <property type="entry name" value="Pkinase"/>
    <property type="match status" value="1"/>
</dbReference>
<dbReference type="InterPro" id="IPR001680">
    <property type="entry name" value="WD40_rpt"/>
</dbReference>
<evidence type="ECO:0000259" key="5">
    <source>
        <dbReference type="PROSITE" id="PS50011"/>
    </source>
</evidence>
<dbReference type="PROSITE" id="PS50011">
    <property type="entry name" value="PROTEIN_KINASE_DOM"/>
    <property type="match status" value="1"/>
</dbReference>
<comment type="caution">
    <text evidence="6">The sequence shown here is derived from an EMBL/GenBank/DDBJ whole genome shotgun (WGS) entry which is preliminary data.</text>
</comment>
<feature type="domain" description="Protein kinase" evidence="5">
    <location>
        <begin position="23"/>
        <end position="280"/>
    </location>
</feature>
<keyword evidence="2" id="KW-0677">Repeat</keyword>
<dbReference type="SMART" id="SM00320">
    <property type="entry name" value="WD40"/>
    <property type="match status" value="6"/>
</dbReference>
<dbReference type="Proteomes" id="UP001500665">
    <property type="component" value="Unassembled WGS sequence"/>
</dbReference>
<gene>
    <name evidence="6" type="ORF">GCM10009550_63740</name>
</gene>
<feature type="repeat" description="WD" evidence="3">
    <location>
        <begin position="510"/>
        <end position="551"/>
    </location>
</feature>
<evidence type="ECO:0000256" key="1">
    <source>
        <dbReference type="ARBA" id="ARBA00022574"/>
    </source>
</evidence>
<dbReference type="Gene3D" id="2.130.10.10">
    <property type="entry name" value="YVTN repeat-like/Quinoprotein amine dehydrogenase"/>
    <property type="match status" value="2"/>
</dbReference>
<accession>A0ABP4CBJ9</accession>
<dbReference type="InterPro" id="IPR000719">
    <property type="entry name" value="Prot_kinase_dom"/>
</dbReference>
<keyword evidence="7" id="KW-1185">Reference proteome</keyword>
<organism evidence="6 7">
    <name type="scientific">Actinocorallia libanotica</name>
    <dbReference type="NCBI Taxonomy" id="46162"/>
    <lineage>
        <taxon>Bacteria</taxon>
        <taxon>Bacillati</taxon>
        <taxon>Actinomycetota</taxon>
        <taxon>Actinomycetes</taxon>
        <taxon>Streptosporangiales</taxon>
        <taxon>Thermomonosporaceae</taxon>
        <taxon>Actinocorallia</taxon>
    </lineage>
</organism>
<dbReference type="PROSITE" id="PS50082">
    <property type="entry name" value="WD_REPEATS_2"/>
    <property type="match status" value="6"/>
</dbReference>
<keyword evidence="1 3" id="KW-0853">WD repeat</keyword>
<dbReference type="PROSITE" id="PS50294">
    <property type="entry name" value="WD_REPEATS_REGION"/>
    <property type="match status" value="5"/>
</dbReference>